<keyword evidence="2" id="KW-1185">Reference proteome</keyword>
<proteinExistence type="inferred from homology"/>
<dbReference type="PANTHER" id="PTHR46449:SF3">
    <property type="entry name" value="PROTEIN FAM47E"/>
    <property type="match status" value="1"/>
</dbReference>
<dbReference type="GO" id="GO:0000785">
    <property type="term" value="C:chromatin"/>
    <property type="evidence" value="ECO:0007669"/>
    <property type="project" value="TreeGrafter"/>
</dbReference>
<dbReference type="InParanoid" id="A0A1S3W6W6"/>
<dbReference type="Proteomes" id="UP001652624">
    <property type="component" value="Chromosome 3"/>
</dbReference>
<evidence type="ECO:0000256" key="1">
    <source>
        <dbReference type="ARBA" id="ARBA00005277"/>
    </source>
</evidence>
<dbReference type="GeneID" id="103110689"/>
<sequence length="419" mass="48830">MADHRLLWRRPRAQAQAPAAAALNYRPWYKENLPPKCFTKHNNKMKHPTLLDSRRWIFVRKGLDDFRKGCPPSQGLITGGFEGFLPQVHHKVPQPTPKKRQMTLLQEAALLSKVSPAQQTRKALMADIEDSQTLAFYQNLKEDLSGELLLKVLEVLNPDRKLMDTWTSCEDIRKSVKEPEKLLKKHSTGISLDPLNPKKASVSHPGQLFYKEKKSELDVLHKDDPVFYENVHREVNDFCNWVTSFGISNINEDFIMKQFQVDYLSQTNSDMLHIFNLNRIPLELKKSLGANTLQKPELIQKSPDKQKLQNSQNPCKPKRIKMRYGAWYLNTKLWKKLRADEPLVDPKTTHKAQDNFKKKFQKEELFEELHGPAAFKDFILRKGYSMPSILEKVNIRKTYRKWTNTPIIRFSIEESQEDA</sequence>
<protein>
    <submittedName>
        <fullName evidence="3">Protein FAM47E isoform X1</fullName>
    </submittedName>
</protein>
<dbReference type="PANTHER" id="PTHR46449">
    <property type="entry name" value="ZGC:158260"/>
    <property type="match status" value="1"/>
</dbReference>
<dbReference type="Pfam" id="PF14642">
    <property type="entry name" value="FAM47"/>
    <property type="match status" value="1"/>
</dbReference>
<dbReference type="OrthoDB" id="6755972at2759"/>
<accession>A0A1S3W6W6</accession>
<gene>
    <name evidence="3" type="primary">FAM47E</name>
</gene>
<dbReference type="CTD" id="100129583"/>
<name>A0A1S3W6W6_ERIEU</name>
<comment type="similarity">
    <text evidence="1">Belongs to the FAM47 family.</text>
</comment>
<dbReference type="RefSeq" id="XP_016042238.1">
    <property type="nucleotide sequence ID" value="XM_016186752.2"/>
</dbReference>
<dbReference type="AlphaFoldDB" id="A0A1S3W6W6"/>
<dbReference type="GO" id="GO:0045815">
    <property type="term" value="P:transcription initiation-coupled chromatin remodeling"/>
    <property type="evidence" value="ECO:0007669"/>
    <property type="project" value="TreeGrafter"/>
</dbReference>
<evidence type="ECO:0000313" key="2">
    <source>
        <dbReference type="Proteomes" id="UP001652624"/>
    </source>
</evidence>
<dbReference type="eggNOG" id="ENOG502QRUF">
    <property type="taxonomic scope" value="Eukaryota"/>
</dbReference>
<reference evidence="3" key="1">
    <citation type="submission" date="2025-08" db="UniProtKB">
        <authorList>
            <consortium name="RefSeq"/>
        </authorList>
    </citation>
    <scope>IDENTIFICATION</scope>
</reference>
<evidence type="ECO:0000313" key="3">
    <source>
        <dbReference type="RefSeq" id="XP_016042238.1"/>
    </source>
</evidence>
<organism evidence="2 3">
    <name type="scientific">Erinaceus europaeus</name>
    <name type="common">Western European hedgehog</name>
    <dbReference type="NCBI Taxonomy" id="9365"/>
    <lineage>
        <taxon>Eukaryota</taxon>
        <taxon>Metazoa</taxon>
        <taxon>Chordata</taxon>
        <taxon>Craniata</taxon>
        <taxon>Vertebrata</taxon>
        <taxon>Euteleostomi</taxon>
        <taxon>Mammalia</taxon>
        <taxon>Eutheria</taxon>
        <taxon>Laurasiatheria</taxon>
        <taxon>Eulipotyphla</taxon>
        <taxon>Erinaceidae</taxon>
        <taxon>Erinaceinae</taxon>
        <taxon>Erinaceus</taxon>
    </lineage>
</organism>
<dbReference type="InterPro" id="IPR032743">
    <property type="entry name" value="FAM47"/>
</dbReference>